<gene>
    <name evidence="1" type="ORF">AVDCRST_MAG68-4308</name>
</gene>
<protein>
    <submittedName>
        <fullName evidence="1">Uncharacterized protein</fullName>
    </submittedName>
</protein>
<proteinExistence type="predicted"/>
<organism evidence="1">
    <name type="scientific">uncultured Gemmatimonadota bacterium</name>
    <dbReference type="NCBI Taxonomy" id="203437"/>
    <lineage>
        <taxon>Bacteria</taxon>
        <taxon>Pseudomonadati</taxon>
        <taxon>Gemmatimonadota</taxon>
        <taxon>environmental samples</taxon>
    </lineage>
</organism>
<dbReference type="AlphaFoldDB" id="A0A6J4MGJ8"/>
<accession>A0A6J4MGJ8</accession>
<dbReference type="EMBL" id="CADCTW010000196">
    <property type="protein sequence ID" value="CAA9359432.1"/>
    <property type="molecule type" value="Genomic_DNA"/>
</dbReference>
<evidence type="ECO:0000313" key="1">
    <source>
        <dbReference type="EMBL" id="CAA9359432.1"/>
    </source>
</evidence>
<name>A0A6J4MGJ8_9BACT</name>
<reference evidence="1" key="1">
    <citation type="submission" date="2020-02" db="EMBL/GenBank/DDBJ databases">
        <authorList>
            <person name="Meier V. D."/>
        </authorList>
    </citation>
    <scope>NUCLEOTIDE SEQUENCE</scope>
    <source>
        <strain evidence="1">AVDCRST_MAG68</strain>
    </source>
</reference>
<sequence>MGSHGDTEAQRRLHLCASVSLCEPISRSMRPPRTLRLAGVGGRLQREVALAAVLATARGLVALLVRADVVGRAAAGVAEVLVGGHQTPPCARRGYGWSVLPWCRGPREAP</sequence>